<keyword evidence="3" id="KW-0812">Transmembrane</keyword>
<sequence>MPDRDRILVVDLLGGLGDLVMVLPVIHALHRRHPDAQLRVLTHQPGDALLRHDPAVTVVAHAERGRERAAVLAELDRWRPDLVVTTTRYDGIADAIEELAPQSVTNLWRSPPPDEPVSARYLRILASEHVIHPHDVGLQPHIVLTDAECVEGDRVLDDEARPVVLVPSAGMAVKQWPHWRELATALAGRALVTGEPAVLEAWRGGPARLLPPLSLRELASVFAAVGRRGGVVVGGDTGPMRMAAAVGARTVGIFGPTAASRYGLGPLGVDLQGLPDCPHRRPTSITEQVCWWEAQCPLSPVGPACMADVTPGRVLDLVPVPALR</sequence>
<keyword evidence="5" id="KW-1185">Reference proteome</keyword>
<gene>
    <name evidence="4" type="ORF">RM445_23890</name>
</gene>
<keyword evidence="2 4" id="KW-0808">Transferase</keyword>
<evidence type="ECO:0000256" key="3">
    <source>
        <dbReference type="SAM" id="Phobius"/>
    </source>
</evidence>
<dbReference type="CDD" id="cd03789">
    <property type="entry name" value="GT9_LPS_heptosyltransferase"/>
    <property type="match status" value="1"/>
</dbReference>
<accession>A0ABU2NFQ9</accession>
<evidence type="ECO:0000313" key="4">
    <source>
        <dbReference type="EMBL" id="MDT0352570.1"/>
    </source>
</evidence>
<dbReference type="Gene3D" id="3.40.50.2000">
    <property type="entry name" value="Glycogen Phosphorylase B"/>
    <property type="match status" value="2"/>
</dbReference>
<protein>
    <submittedName>
        <fullName evidence="4">Glycosyltransferase family 9 protein</fullName>
        <ecNumber evidence="4">2.4.-.-</ecNumber>
    </submittedName>
</protein>
<dbReference type="GO" id="GO:0016757">
    <property type="term" value="F:glycosyltransferase activity"/>
    <property type="evidence" value="ECO:0007669"/>
    <property type="project" value="UniProtKB-KW"/>
</dbReference>
<dbReference type="InterPro" id="IPR051199">
    <property type="entry name" value="LPS_LOS_Heptosyltrfase"/>
</dbReference>
<evidence type="ECO:0000256" key="2">
    <source>
        <dbReference type="ARBA" id="ARBA00022679"/>
    </source>
</evidence>
<dbReference type="RefSeq" id="WP_311559074.1">
    <property type="nucleotide sequence ID" value="NZ_JAVREJ010000019.1"/>
</dbReference>
<comment type="caution">
    <text evidence="4">The sequence shown here is derived from an EMBL/GenBank/DDBJ whole genome shotgun (WGS) entry which is preliminary data.</text>
</comment>
<keyword evidence="3" id="KW-1133">Transmembrane helix</keyword>
<dbReference type="Pfam" id="PF01075">
    <property type="entry name" value="Glyco_transf_9"/>
    <property type="match status" value="1"/>
</dbReference>
<reference evidence="5" key="1">
    <citation type="submission" date="2023-07" db="EMBL/GenBank/DDBJ databases">
        <title>30 novel species of actinomycetes from the DSMZ collection.</title>
        <authorList>
            <person name="Nouioui I."/>
        </authorList>
    </citation>
    <scope>NUCLEOTIDE SEQUENCE [LARGE SCALE GENOMIC DNA]</scope>
    <source>
        <strain evidence="5">DSM 45834</strain>
    </source>
</reference>
<dbReference type="SUPFAM" id="SSF53756">
    <property type="entry name" value="UDP-Glycosyltransferase/glycogen phosphorylase"/>
    <property type="match status" value="1"/>
</dbReference>
<evidence type="ECO:0000256" key="1">
    <source>
        <dbReference type="ARBA" id="ARBA00022676"/>
    </source>
</evidence>
<dbReference type="EC" id="2.4.-.-" evidence="4"/>
<dbReference type="InterPro" id="IPR002201">
    <property type="entry name" value="Glyco_trans_9"/>
</dbReference>
<keyword evidence="3" id="KW-0472">Membrane</keyword>
<organism evidence="4 5">
    <name type="scientific">Pseudonocardia charpentierae</name>
    <dbReference type="NCBI Taxonomy" id="3075545"/>
    <lineage>
        <taxon>Bacteria</taxon>
        <taxon>Bacillati</taxon>
        <taxon>Actinomycetota</taxon>
        <taxon>Actinomycetes</taxon>
        <taxon>Pseudonocardiales</taxon>
        <taxon>Pseudonocardiaceae</taxon>
        <taxon>Pseudonocardia</taxon>
    </lineage>
</organism>
<dbReference type="EMBL" id="JAVREJ010000019">
    <property type="protein sequence ID" value="MDT0352570.1"/>
    <property type="molecule type" value="Genomic_DNA"/>
</dbReference>
<keyword evidence="1 4" id="KW-0328">Glycosyltransferase</keyword>
<proteinExistence type="predicted"/>
<feature type="transmembrane region" description="Helical" evidence="3">
    <location>
        <begin position="7"/>
        <end position="29"/>
    </location>
</feature>
<name>A0ABU2NFQ9_9PSEU</name>
<dbReference type="Proteomes" id="UP001183202">
    <property type="component" value="Unassembled WGS sequence"/>
</dbReference>
<evidence type="ECO:0000313" key="5">
    <source>
        <dbReference type="Proteomes" id="UP001183202"/>
    </source>
</evidence>
<dbReference type="PANTHER" id="PTHR30160">
    <property type="entry name" value="TETRAACYLDISACCHARIDE 4'-KINASE-RELATED"/>
    <property type="match status" value="1"/>
</dbReference>